<organism evidence="1 2">
    <name type="scientific">Candidatus Kaiserbacteria bacterium CG10_big_fil_rev_8_21_14_0_10_49_17</name>
    <dbReference type="NCBI Taxonomy" id="1974609"/>
    <lineage>
        <taxon>Bacteria</taxon>
        <taxon>Candidatus Kaiseribacteriota</taxon>
    </lineage>
</organism>
<sequence>MANAELGGNDENVVTRLLIAELRELSLRLGELTQVLRTEATLTEVVELAVTGFRDQCEDLLDSFAVGGRDRLPA</sequence>
<name>A0A2M6WEB7_9BACT</name>
<reference evidence="2" key="1">
    <citation type="submission" date="2017-09" db="EMBL/GenBank/DDBJ databases">
        <title>Depth-based differentiation of microbial function through sediment-hosted aquifers and enrichment of novel symbionts in the deep terrestrial subsurface.</title>
        <authorList>
            <person name="Probst A.J."/>
            <person name="Ladd B."/>
            <person name="Jarett J.K."/>
            <person name="Geller-Mcgrath D.E."/>
            <person name="Sieber C.M.K."/>
            <person name="Emerson J.B."/>
            <person name="Anantharaman K."/>
            <person name="Thomas B.C."/>
            <person name="Malmstrom R."/>
            <person name="Stieglmeier M."/>
            <person name="Klingl A."/>
            <person name="Woyke T."/>
            <person name="Ryan C.M."/>
            <person name="Banfield J.F."/>
        </authorList>
    </citation>
    <scope>NUCLEOTIDE SEQUENCE [LARGE SCALE GENOMIC DNA]</scope>
</reference>
<protein>
    <submittedName>
        <fullName evidence="1">Uncharacterized protein</fullName>
    </submittedName>
</protein>
<dbReference type="Proteomes" id="UP000228809">
    <property type="component" value="Unassembled WGS sequence"/>
</dbReference>
<comment type="caution">
    <text evidence="1">The sequence shown here is derived from an EMBL/GenBank/DDBJ whole genome shotgun (WGS) entry which is preliminary data.</text>
</comment>
<accession>A0A2M6WEB7</accession>
<dbReference type="AlphaFoldDB" id="A0A2M6WEB7"/>
<gene>
    <name evidence="1" type="ORF">COU17_02375</name>
</gene>
<dbReference type="EMBL" id="PFBJ01000011">
    <property type="protein sequence ID" value="PIT91113.1"/>
    <property type="molecule type" value="Genomic_DNA"/>
</dbReference>
<evidence type="ECO:0000313" key="2">
    <source>
        <dbReference type="Proteomes" id="UP000228809"/>
    </source>
</evidence>
<evidence type="ECO:0000313" key="1">
    <source>
        <dbReference type="EMBL" id="PIT91113.1"/>
    </source>
</evidence>
<proteinExistence type="predicted"/>